<sequence>MKLCAVASVLLAAAVVSGASSPGLSTSRRALQELHLPALVSNTGRSEVVGQGVPKHPLLHQPRTRNPPSAEGKRKRTPVVDAGAGAGADETLSTGITRSFIQQTAVDNVVIVTWANNHYRDFARFWISRLRLLGLENFMVGAMDKELHTYMGDLGVPTWHMGSQDIDKAAVKNDFGWGSSNFHKMGRDKIRLIRDFTKSGVDVLISDIDVAWLRDPIPFFLRYPKADILVSTDMLRSETNINPDAQGPNMVDGEGLEFHMCHAPSNIGIMWFRSTAGSQQLTEEWVTRIEKDDKIWDQNAFNDLKGLDGGCQYQPDGSGLGSGYGGKVLIGVLPVSQFSNGHTFYVQRTHTQHALAPYAVHNTFQYGGTGGKRHRMREANAWLGDEEIGYFDHPGGFMSYTPHIPANVPLAQFVERSHPAARDDTFPPIQTTSEAIVVAHNSIVSYQLRQMKQALAVAASLGRMLIMPPVLCGLDRVWFPHFGRFPGSHFALPFVCPLDHVVNMDRMDASKFREYTFLTHPELPEEIRSSVAVVQVEGAGTFGEVPFPADVRQCYLGPGTGVHSSGGEAEGCGWLGLSEDPSVVKRRARVSKDQMAPGDLSAALAGVRSSKVLHFDSMVPLLVHNPGHKGWERTYPLQQLVPDVWCCAEQGPSHYTI</sequence>
<accession>A0A7S0XFW2</accession>
<dbReference type="PANTHER" id="PTHR46936">
    <property type="entry name" value="ARABINOSYLTRANSFERASE XEG113"/>
    <property type="match status" value="1"/>
</dbReference>
<dbReference type="InterPro" id="IPR053250">
    <property type="entry name" value="Glycosyltransferase_77"/>
</dbReference>
<feature type="signal peptide" evidence="2">
    <location>
        <begin position="1"/>
        <end position="18"/>
    </location>
</feature>
<keyword evidence="2" id="KW-0732">Signal</keyword>
<dbReference type="InterPro" id="IPR005069">
    <property type="entry name" value="Nucl-diP-sugar_transferase"/>
</dbReference>
<evidence type="ECO:0000313" key="4">
    <source>
        <dbReference type="EMBL" id="CAD8720156.1"/>
    </source>
</evidence>
<dbReference type="EMBL" id="HBFC01032647">
    <property type="protein sequence ID" value="CAD8720156.1"/>
    <property type="molecule type" value="Transcribed_RNA"/>
</dbReference>
<feature type="chain" id="PRO_5031511672" description="Nucleotide-diphospho-sugar transferase domain-containing protein" evidence="2">
    <location>
        <begin position="19"/>
        <end position="657"/>
    </location>
</feature>
<dbReference type="PANTHER" id="PTHR46936:SF1">
    <property type="entry name" value="ARABINOSYLTRANSFERASE XEG113"/>
    <property type="match status" value="1"/>
</dbReference>
<reference evidence="4" key="1">
    <citation type="submission" date="2021-01" db="EMBL/GenBank/DDBJ databases">
        <authorList>
            <person name="Corre E."/>
            <person name="Pelletier E."/>
            <person name="Niang G."/>
            <person name="Scheremetjew M."/>
            <person name="Finn R."/>
            <person name="Kale V."/>
            <person name="Holt S."/>
            <person name="Cochrane G."/>
            <person name="Meng A."/>
            <person name="Brown T."/>
            <person name="Cohen L."/>
        </authorList>
    </citation>
    <scope>NUCLEOTIDE SEQUENCE</scope>
    <source>
        <strain evidence="4">SL-175</strain>
    </source>
</reference>
<feature type="region of interest" description="Disordered" evidence="1">
    <location>
        <begin position="46"/>
        <end position="86"/>
    </location>
</feature>
<proteinExistence type="predicted"/>
<dbReference type="GO" id="GO:0005794">
    <property type="term" value="C:Golgi apparatus"/>
    <property type="evidence" value="ECO:0007669"/>
    <property type="project" value="TreeGrafter"/>
</dbReference>
<organism evidence="4">
    <name type="scientific">Mantoniella antarctica</name>
    <dbReference type="NCBI Taxonomy" id="81844"/>
    <lineage>
        <taxon>Eukaryota</taxon>
        <taxon>Viridiplantae</taxon>
        <taxon>Chlorophyta</taxon>
        <taxon>Mamiellophyceae</taxon>
        <taxon>Mamiellales</taxon>
        <taxon>Mamiellaceae</taxon>
        <taxon>Mantoniella</taxon>
    </lineage>
</organism>
<dbReference type="Pfam" id="PF03407">
    <property type="entry name" value="Nucleotid_trans"/>
    <property type="match status" value="1"/>
</dbReference>
<protein>
    <recommendedName>
        <fullName evidence="3">Nucleotide-diphospho-sugar transferase domain-containing protein</fullName>
    </recommendedName>
</protein>
<evidence type="ECO:0000256" key="2">
    <source>
        <dbReference type="SAM" id="SignalP"/>
    </source>
</evidence>
<dbReference type="GO" id="GO:0052325">
    <property type="term" value="P:cell wall pectin biosynthetic process"/>
    <property type="evidence" value="ECO:0007669"/>
    <property type="project" value="TreeGrafter"/>
</dbReference>
<gene>
    <name evidence="4" type="ORF">MANT1106_LOCUS19368</name>
</gene>
<evidence type="ECO:0000259" key="3">
    <source>
        <dbReference type="Pfam" id="PF03407"/>
    </source>
</evidence>
<dbReference type="GO" id="GO:0052636">
    <property type="term" value="F:arabinosyltransferase activity"/>
    <property type="evidence" value="ECO:0007669"/>
    <property type="project" value="TreeGrafter"/>
</dbReference>
<feature type="domain" description="Nucleotide-diphospho-sugar transferase" evidence="3">
    <location>
        <begin position="135"/>
        <end position="376"/>
    </location>
</feature>
<evidence type="ECO:0000256" key="1">
    <source>
        <dbReference type="SAM" id="MobiDB-lite"/>
    </source>
</evidence>
<dbReference type="AlphaFoldDB" id="A0A7S0XFW2"/>
<name>A0A7S0XFW2_9CHLO</name>